<evidence type="ECO:0000256" key="3">
    <source>
        <dbReference type="ARBA" id="ARBA00008178"/>
    </source>
</evidence>
<dbReference type="Proteomes" id="UP000050520">
    <property type="component" value="Unassembled WGS sequence"/>
</dbReference>
<dbReference type="EMBL" id="ABOSXX010000020">
    <property type="protein sequence ID" value="ELV3681160.1"/>
    <property type="molecule type" value="Genomic_DNA"/>
</dbReference>
<evidence type="ECO:0000313" key="10">
    <source>
        <dbReference type="EMBL" id="ELV3681160.1"/>
    </source>
</evidence>
<name>A0A0P8LTG0_CITFR</name>
<dbReference type="AlphaFoldDB" id="A0A0P8LTG0"/>
<gene>
    <name evidence="11" type="primary">rffG</name>
    <name evidence="9" type="ORF">AI2935V1_4873</name>
    <name evidence="12" type="ORF">AN672_20870</name>
    <name evidence="11" type="ORF">I9Y29_004062</name>
    <name evidence="10" type="ORF">SGX49_003625</name>
</gene>
<evidence type="ECO:0000256" key="4">
    <source>
        <dbReference type="ARBA" id="ARBA00011990"/>
    </source>
</evidence>
<reference evidence="10" key="6">
    <citation type="submission" date="2023-05" db="EMBL/GenBank/DDBJ databases">
        <authorList>
            <consortium name="Clinical and Environmental Microbiology Branch: Whole genome sequencing antimicrobial resistance pathogens in the healthcare setting"/>
        </authorList>
    </citation>
    <scope>NUCLEOTIDE SEQUENCE</scope>
    <source>
        <strain evidence="10">2023GN-00287</strain>
    </source>
</reference>
<evidence type="ECO:0000256" key="2">
    <source>
        <dbReference type="ARBA" id="ARBA00001911"/>
    </source>
</evidence>
<dbReference type="EMBL" id="DACSXJ010000032">
    <property type="protein sequence ID" value="HAT3899586.1"/>
    <property type="molecule type" value="Genomic_DNA"/>
</dbReference>
<reference evidence="12 13" key="2">
    <citation type="journal article" date="2017" name="PLoS ONE">
        <title>Genomic and phenotypic characterisation of fluoroquinolone resistance mechanisms in Enterobacteriaceae in Durban, South Africa.</title>
        <authorList>
            <person name="Osei Sekyere J."/>
            <person name="Amoako D.G."/>
        </authorList>
    </citation>
    <scope>NUCLEOTIDE SEQUENCE [LARGE SCALE GENOMIC DNA]</scope>
    <source>
        <strain evidence="12 13">ST62:944112508</strain>
    </source>
</reference>
<evidence type="ECO:0000256" key="1">
    <source>
        <dbReference type="ARBA" id="ARBA00001539"/>
    </source>
</evidence>
<dbReference type="PANTHER" id="PTHR43000">
    <property type="entry name" value="DTDP-D-GLUCOSE 4,6-DEHYDRATASE-RELATED"/>
    <property type="match status" value="1"/>
</dbReference>
<evidence type="ECO:0000256" key="7">
    <source>
        <dbReference type="RuleBase" id="RU004473"/>
    </source>
</evidence>
<reference evidence="11" key="4">
    <citation type="submission" date="2020-09" db="EMBL/GenBank/DDBJ databases">
        <authorList>
            <consortium name="NCBI Pathogen Detection Project"/>
        </authorList>
    </citation>
    <scope>NUCLEOTIDE SEQUENCE</scope>
    <source>
        <strain evidence="11">O50</strain>
    </source>
</reference>
<dbReference type="Pfam" id="PF16363">
    <property type="entry name" value="GDP_Man_Dehyd"/>
    <property type="match status" value="1"/>
</dbReference>
<dbReference type="Gene3D" id="3.90.25.10">
    <property type="entry name" value="UDP-galactose 4-epimerase, domain 1"/>
    <property type="match status" value="1"/>
</dbReference>
<dbReference type="InterPro" id="IPR016040">
    <property type="entry name" value="NAD(P)-bd_dom"/>
</dbReference>
<proteinExistence type="inferred from homology"/>
<comment type="catalytic activity">
    <reaction evidence="1 7">
        <text>dTDP-alpha-D-glucose = dTDP-4-dehydro-6-deoxy-alpha-D-glucose + H2O</text>
        <dbReference type="Rhea" id="RHEA:17221"/>
        <dbReference type="ChEBI" id="CHEBI:15377"/>
        <dbReference type="ChEBI" id="CHEBI:57477"/>
        <dbReference type="ChEBI" id="CHEBI:57649"/>
        <dbReference type="EC" id="4.2.1.46"/>
    </reaction>
</comment>
<dbReference type="Proteomes" id="UP001279522">
    <property type="component" value="Unassembled WGS sequence"/>
</dbReference>
<comment type="similarity">
    <text evidence="3 7">Belongs to the NAD(P)-dependent epimerase/dehydratase family. dTDP-glucose dehydratase subfamily.</text>
</comment>
<dbReference type="EMBL" id="OW995941">
    <property type="protein sequence ID" value="CAH6619998.1"/>
    <property type="molecule type" value="Genomic_DNA"/>
</dbReference>
<dbReference type="GO" id="GO:0008460">
    <property type="term" value="F:dTDP-glucose 4,6-dehydratase activity"/>
    <property type="evidence" value="ECO:0007669"/>
    <property type="project" value="UniProtKB-EC"/>
</dbReference>
<dbReference type="FunFam" id="3.40.50.720:FF:000108">
    <property type="entry name" value="dTDP-glucose 4,6-dehydratase"/>
    <property type="match status" value="1"/>
</dbReference>
<organism evidence="11">
    <name type="scientific">Citrobacter freundii</name>
    <dbReference type="NCBI Taxonomy" id="546"/>
    <lineage>
        <taxon>Bacteria</taxon>
        <taxon>Pseudomonadati</taxon>
        <taxon>Pseudomonadota</taxon>
        <taxon>Gammaproteobacteria</taxon>
        <taxon>Enterobacterales</taxon>
        <taxon>Enterobacteriaceae</taxon>
        <taxon>Citrobacter</taxon>
        <taxon>Citrobacter freundii complex</taxon>
    </lineage>
</organism>
<evidence type="ECO:0000313" key="12">
    <source>
        <dbReference type="EMBL" id="KPR52805.1"/>
    </source>
</evidence>
<evidence type="ECO:0000313" key="9">
    <source>
        <dbReference type="EMBL" id="CAH6619998.1"/>
    </source>
</evidence>
<dbReference type="SUPFAM" id="SSF51735">
    <property type="entry name" value="NAD(P)-binding Rossmann-fold domains"/>
    <property type="match status" value="1"/>
</dbReference>
<dbReference type="Proteomes" id="UP000789647">
    <property type="component" value="Chromosome"/>
</dbReference>
<keyword evidence="6 7" id="KW-0456">Lyase</keyword>
<accession>A0A0P8LTG0</accession>
<evidence type="ECO:0000259" key="8">
    <source>
        <dbReference type="Pfam" id="PF16363"/>
    </source>
</evidence>
<dbReference type="CDD" id="cd05246">
    <property type="entry name" value="dTDP_GD_SDR_e"/>
    <property type="match status" value="1"/>
</dbReference>
<dbReference type="NCBIfam" id="TIGR01181">
    <property type="entry name" value="dTDP_gluc_dehyt"/>
    <property type="match status" value="1"/>
</dbReference>
<reference evidence="11" key="3">
    <citation type="journal article" date="2018" name="Genome Biol.">
        <title>SKESA: strategic k-mer extension for scrupulous assemblies.</title>
        <authorList>
            <person name="Souvorov A."/>
            <person name="Agarwala R."/>
            <person name="Lipman D.J."/>
        </authorList>
    </citation>
    <scope>NUCLEOTIDE SEQUENCE</scope>
    <source>
        <strain evidence="11">O50</strain>
    </source>
</reference>
<dbReference type="Proteomes" id="UP000855471">
    <property type="component" value="Unassembled WGS sequence"/>
</dbReference>
<evidence type="ECO:0000256" key="5">
    <source>
        <dbReference type="ARBA" id="ARBA00023027"/>
    </source>
</evidence>
<reference evidence="9" key="5">
    <citation type="submission" date="2022-05" db="EMBL/GenBank/DDBJ databases">
        <authorList>
            <person name="Alioto T."/>
            <person name="Alioto T."/>
            <person name="Gomez Garrido J."/>
        </authorList>
    </citation>
    <scope>NUCLEOTIDE SEQUENCE</scope>
    <source>
        <strain evidence="9">112</strain>
    </source>
</reference>
<comment type="cofactor">
    <cofactor evidence="2 7">
        <name>NAD(+)</name>
        <dbReference type="ChEBI" id="CHEBI:57540"/>
    </cofactor>
</comment>
<evidence type="ECO:0000313" key="11">
    <source>
        <dbReference type="EMBL" id="HAT3899586.1"/>
    </source>
</evidence>
<protein>
    <recommendedName>
        <fullName evidence="4 7">dTDP-glucose 4,6-dehydratase</fullName>
        <ecNumber evidence="4 7">4.2.1.46</ecNumber>
    </recommendedName>
</protein>
<dbReference type="InterPro" id="IPR036291">
    <property type="entry name" value="NAD(P)-bd_dom_sf"/>
</dbReference>
<reference evidence="13" key="1">
    <citation type="submission" date="2015-09" db="EMBL/GenBank/DDBJ databases">
        <title>Prevalence of NDMs in South Africa.</title>
        <authorList>
            <person name="Osei Sekyere J."/>
            <person name="Govinden U."/>
            <person name="Essack S."/>
            <person name="Haldorsen B."/>
            <person name="Samuelsen O."/>
            <person name="Aasnaes B."/>
            <person name="Sundsfjord A."/>
        </authorList>
    </citation>
    <scope>NUCLEOTIDE SEQUENCE [LARGE SCALE GENOMIC DNA]</scope>
    <source>
        <strain evidence="13">ST62:944112508</strain>
    </source>
</reference>
<sequence>MKRILVTGGAGFIGSAVVRHIIQETQDAVVVVDKLTYAGNLMSLESVAQNPRFAFEKVDICDRASLDRVFQHYQPDCVMHLAAESHVDRSIDGPAAFIETNIVGTYTLLEAARAYWSYLTSEKKSAFRFHHISTDEVYGDLESTDDFFTETTPYAPSSPYSASKASSDHLVRAWLRTYGLPTLITNCSNNYGPYHFPEKLIPLMILNALAGKALPVYGNGQQIRDWLYVEDHARALYCVVKAGAVGETYNIGGHNERKNLEVVETVCSLLEELAPQKPQGIAQYRDLIAFVDDRPGHDLRYAIDASKIARELGWMPKETFESGMRKTVQWYLANQAWWKPVQDGSYQGERLGLKG</sequence>
<evidence type="ECO:0000313" key="13">
    <source>
        <dbReference type="Proteomes" id="UP000050520"/>
    </source>
</evidence>
<dbReference type="EMBL" id="LJEB01000102">
    <property type="protein sequence ID" value="KPR52805.1"/>
    <property type="molecule type" value="Genomic_DNA"/>
</dbReference>
<keyword evidence="5" id="KW-0520">NAD</keyword>
<dbReference type="Gene3D" id="3.40.50.720">
    <property type="entry name" value="NAD(P)-binding Rossmann-like Domain"/>
    <property type="match status" value="1"/>
</dbReference>
<dbReference type="NCBIfam" id="NF007582">
    <property type="entry name" value="PRK10217.1"/>
    <property type="match status" value="1"/>
</dbReference>
<evidence type="ECO:0000256" key="6">
    <source>
        <dbReference type="ARBA" id="ARBA00023239"/>
    </source>
</evidence>
<feature type="domain" description="NAD(P)-binding" evidence="8">
    <location>
        <begin position="5"/>
        <end position="327"/>
    </location>
</feature>
<dbReference type="InterPro" id="IPR005888">
    <property type="entry name" value="dTDP_Gluc_deHydtase"/>
</dbReference>
<dbReference type="GO" id="GO:0009225">
    <property type="term" value="P:nucleotide-sugar metabolic process"/>
    <property type="evidence" value="ECO:0007669"/>
    <property type="project" value="InterPro"/>
</dbReference>
<dbReference type="EC" id="4.2.1.46" evidence="4 7"/>
<dbReference type="RefSeq" id="WP_057064541.1">
    <property type="nucleotide sequence ID" value="NZ_AP028314.1"/>
</dbReference>